<dbReference type="Proteomes" id="UP001603857">
    <property type="component" value="Unassembled WGS sequence"/>
</dbReference>
<gene>
    <name evidence="2" type="ORF">Fmac_023977</name>
</gene>
<comment type="caution">
    <text evidence="2">The sequence shown here is derived from an EMBL/GenBank/DDBJ whole genome shotgun (WGS) entry which is preliminary data.</text>
</comment>
<feature type="compositionally biased region" description="Polar residues" evidence="1">
    <location>
        <begin position="106"/>
        <end position="120"/>
    </location>
</feature>
<feature type="region of interest" description="Disordered" evidence="1">
    <location>
        <begin position="148"/>
        <end position="185"/>
    </location>
</feature>
<sequence>MTNAPASSPHMRTPLQHPYRRRHHRIHLSLPLPPHKMNAGKKVKILCREHNSCGKRNNGCILQNPVGEMKRQTWKDTNLRNHCVQLTPLFRPMAVTVYIGTLLSTTSTSVEPSRENTTATPLPPPPPPHPFITASAAAQDDCWEKCTDAEPSCENTTATPLPPPPPSHPFIVASAAAQDECWEKR</sequence>
<feature type="region of interest" description="Disordered" evidence="1">
    <location>
        <begin position="106"/>
        <end position="133"/>
    </location>
</feature>
<evidence type="ECO:0000313" key="3">
    <source>
        <dbReference type="Proteomes" id="UP001603857"/>
    </source>
</evidence>
<evidence type="ECO:0000313" key="2">
    <source>
        <dbReference type="EMBL" id="KAL2324919.1"/>
    </source>
</evidence>
<organism evidence="2 3">
    <name type="scientific">Flemingia macrophylla</name>
    <dbReference type="NCBI Taxonomy" id="520843"/>
    <lineage>
        <taxon>Eukaryota</taxon>
        <taxon>Viridiplantae</taxon>
        <taxon>Streptophyta</taxon>
        <taxon>Embryophyta</taxon>
        <taxon>Tracheophyta</taxon>
        <taxon>Spermatophyta</taxon>
        <taxon>Magnoliopsida</taxon>
        <taxon>eudicotyledons</taxon>
        <taxon>Gunneridae</taxon>
        <taxon>Pentapetalae</taxon>
        <taxon>rosids</taxon>
        <taxon>fabids</taxon>
        <taxon>Fabales</taxon>
        <taxon>Fabaceae</taxon>
        <taxon>Papilionoideae</taxon>
        <taxon>50 kb inversion clade</taxon>
        <taxon>NPAAA clade</taxon>
        <taxon>indigoferoid/millettioid clade</taxon>
        <taxon>Phaseoleae</taxon>
        <taxon>Flemingia</taxon>
    </lineage>
</organism>
<dbReference type="EMBL" id="JBGMDY010000008">
    <property type="protein sequence ID" value="KAL2324919.1"/>
    <property type="molecule type" value="Genomic_DNA"/>
</dbReference>
<keyword evidence="3" id="KW-1185">Reference proteome</keyword>
<dbReference type="AlphaFoldDB" id="A0ABD1LN41"/>
<proteinExistence type="predicted"/>
<evidence type="ECO:0000256" key="1">
    <source>
        <dbReference type="SAM" id="MobiDB-lite"/>
    </source>
</evidence>
<feature type="compositionally biased region" description="Pro residues" evidence="1">
    <location>
        <begin position="121"/>
        <end position="130"/>
    </location>
</feature>
<name>A0ABD1LN41_9FABA</name>
<protein>
    <submittedName>
        <fullName evidence="2">Uncharacterized protein</fullName>
    </submittedName>
</protein>
<accession>A0ABD1LN41</accession>
<reference evidence="2 3" key="1">
    <citation type="submission" date="2024-08" db="EMBL/GenBank/DDBJ databases">
        <title>Insights into the chromosomal genome structure of Flemingia macrophylla.</title>
        <authorList>
            <person name="Ding Y."/>
            <person name="Zhao Y."/>
            <person name="Bi W."/>
            <person name="Wu M."/>
            <person name="Zhao G."/>
            <person name="Gong Y."/>
            <person name="Li W."/>
            <person name="Zhang P."/>
        </authorList>
    </citation>
    <scope>NUCLEOTIDE SEQUENCE [LARGE SCALE GENOMIC DNA]</scope>
    <source>
        <strain evidence="2">DYQJB</strain>
        <tissue evidence="2">Leaf</tissue>
    </source>
</reference>